<evidence type="ECO:0000256" key="1">
    <source>
        <dbReference type="SAM" id="SignalP"/>
    </source>
</evidence>
<dbReference type="Gene3D" id="2.120.10.30">
    <property type="entry name" value="TolB, C-terminal domain"/>
    <property type="match status" value="1"/>
</dbReference>
<evidence type="ECO:0000313" key="4">
    <source>
        <dbReference type="Proteomes" id="UP000199356"/>
    </source>
</evidence>
<dbReference type="OrthoDB" id="9800666at2"/>
<dbReference type="STRING" id="441119.SAMN04488047_10959"/>
<evidence type="ECO:0000313" key="3">
    <source>
        <dbReference type="EMBL" id="SFP61280.1"/>
    </source>
</evidence>
<organism evidence="3 4">
    <name type="scientific">Tranquillimonas alkanivorans</name>
    <dbReference type="NCBI Taxonomy" id="441119"/>
    <lineage>
        <taxon>Bacteria</taxon>
        <taxon>Pseudomonadati</taxon>
        <taxon>Pseudomonadota</taxon>
        <taxon>Alphaproteobacteria</taxon>
        <taxon>Rhodobacterales</taxon>
        <taxon>Roseobacteraceae</taxon>
        <taxon>Tranquillimonas</taxon>
    </lineage>
</organism>
<dbReference type="Pfam" id="PF08450">
    <property type="entry name" value="SGL"/>
    <property type="match status" value="1"/>
</dbReference>
<gene>
    <name evidence="3" type="ORF">SAMN04488047_10959</name>
</gene>
<dbReference type="PANTHER" id="PTHR39335">
    <property type="entry name" value="BLL4220 PROTEIN"/>
    <property type="match status" value="1"/>
</dbReference>
<protein>
    <submittedName>
        <fullName evidence="3">Predicted lipoprotein with conserved Yx(FWY)xxD motif</fullName>
    </submittedName>
</protein>
<dbReference type="RefSeq" id="WP_093422231.1">
    <property type="nucleotide sequence ID" value="NZ_FOXA01000009.1"/>
</dbReference>
<feature type="signal peptide" evidence="1">
    <location>
        <begin position="1"/>
        <end position="21"/>
    </location>
</feature>
<dbReference type="GO" id="GO:0043448">
    <property type="term" value="P:alkane catabolic process"/>
    <property type="evidence" value="ECO:0007669"/>
    <property type="project" value="TreeGrafter"/>
</dbReference>
<sequence length="419" mass="44212">MTRTMLKVVVLLLTTATAADAQGLTIKTRISAQEGPYIVEGAGRTLYSFSADTRGKGEAKAESACTGPCTHAYPPVLAEEMPEIAEGADAGFLDTLERPDGSTQVTYYGWPLYRYTGDQGQGAAAAAGMSTFGGTWHRVPPEPDIQPPAHAGLFDGLDLQAPECVRYDEAHDRWLVSNINGEMLEGDDNGFITAVTGEGLAELKWIDGASEGITLNAPKGMQIAGDLLYVADIDHLRVFDLSTGQPVESIAIEGAKFLNGIAIAENGTVFVTDTGTDPASSAIHRVGPNGTATTIASGRHLQRPNGIDFGPQGNLVVATYAAAEVMLLSREGEMLQSRTLDRGQLDGLVVRSDASVLVSSWKGRHVARIGPDGEIEVLVTGLTQPACFDWEPDEQLLLIPQVKANAVAVVGLAGVEGVQ</sequence>
<keyword evidence="3" id="KW-0449">Lipoprotein</keyword>
<dbReference type="PANTHER" id="PTHR39335:SF1">
    <property type="entry name" value="BLL4220 PROTEIN"/>
    <property type="match status" value="1"/>
</dbReference>
<keyword evidence="4" id="KW-1185">Reference proteome</keyword>
<feature type="chain" id="PRO_5011751121" evidence="1">
    <location>
        <begin position="22"/>
        <end position="419"/>
    </location>
</feature>
<reference evidence="3 4" key="1">
    <citation type="submission" date="2016-10" db="EMBL/GenBank/DDBJ databases">
        <authorList>
            <person name="de Groot N.N."/>
        </authorList>
    </citation>
    <scope>NUCLEOTIDE SEQUENCE [LARGE SCALE GENOMIC DNA]</scope>
    <source>
        <strain evidence="3 4">DSM 19547</strain>
    </source>
</reference>
<accession>A0A1I5RSC2</accession>
<dbReference type="InterPro" id="IPR011042">
    <property type="entry name" value="6-blade_b-propeller_TolB-like"/>
</dbReference>
<feature type="domain" description="SMP-30/Gluconolactonase/LRE-like region" evidence="2">
    <location>
        <begin position="200"/>
        <end position="388"/>
    </location>
</feature>
<proteinExistence type="predicted"/>
<dbReference type="EMBL" id="FOXA01000009">
    <property type="protein sequence ID" value="SFP61280.1"/>
    <property type="molecule type" value="Genomic_DNA"/>
</dbReference>
<dbReference type="InterPro" id="IPR013658">
    <property type="entry name" value="SGL"/>
</dbReference>
<name>A0A1I5RSC2_9RHOB</name>
<dbReference type="SUPFAM" id="SSF63829">
    <property type="entry name" value="Calcium-dependent phosphotriesterase"/>
    <property type="match status" value="1"/>
</dbReference>
<evidence type="ECO:0000259" key="2">
    <source>
        <dbReference type="Pfam" id="PF08450"/>
    </source>
</evidence>
<dbReference type="InterPro" id="IPR005297">
    <property type="entry name" value="Lipoprotein_repeat"/>
</dbReference>
<keyword evidence="1" id="KW-0732">Signal</keyword>
<dbReference type="Proteomes" id="UP000199356">
    <property type="component" value="Unassembled WGS sequence"/>
</dbReference>
<dbReference type="AlphaFoldDB" id="A0A1I5RSC2"/>
<dbReference type="Pfam" id="PF03640">
    <property type="entry name" value="Lipoprotein_15"/>
    <property type="match status" value="1"/>
</dbReference>